<dbReference type="Proteomes" id="UP000198341">
    <property type="component" value="Chromosome 15"/>
</dbReference>
<dbReference type="Gene3D" id="1.25.40.630">
    <property type="match status" value="1"/>
</dbReference>
<evidence type="ECO:0000313" key="6">
    <source>
        <dbReference type="EMBL" id="CCO19897.1"/>
    </source>
</evidence>
<reference evidence="6 7" key="1">
    <citation type="submission" date="2011-10" db="EMBL/GenBank/DDBJ databases">
        <authorList>
            <person name="Genoscope - CEA"/>
        </authorList>
    </citation>
    <scope>NUCLEOTIDE SEQUENCE [LARGE SCALE GENOMIC DNA]</scope>
    <source>
        <strain evidence="6 7">RCC 1105</strain>
    </source>
</reference>
<protein>
    <submittedName>
        <fullName evidence="6">Cleavage stimulation factor subunit 2</fullName>
    </submittedName>
</protein>
<feature type="domain" description="RRM" evidence="5">
    <location>
        <begin position="16"/>
        <end position="95"/>
    </location>
</feature>
<dbReference type="eggNOG" id="KOG0108">
    <property type="taxonomic scope" value="Eukaryota"/>
</dbReference>
<gene>
    <name evidence="6" type="ordered locus">Bathy15g01760</name>
</gene>
<dbReference type="InterPro" id="IPR012677">
    <property type="entry name" value="Nucleotide-bd_a/b_plait_sf"/>
</dbReference>
<evidence type="ECO:0000313" key="7">
    <source>
        <dbReference type="Proteomes" id="UP000198341"/>
    </source>
</evidence>
<keyword evidence="2" id="KW-0539">Nucleus</keyword>
<dbReference type="SMART" id="SM00360">
    <property type="entry name" value="RRM"/>
    <property type="match status" value="1"/>
</dbReference>
<dbReference type="RefSeq" id="XP_007508811.1">
    <property type="nucleotide sequence ID" value="XM_007508749.1"/>
</dbReference>
<dbReference type="InterPro" id="IPR000504">
    <property type="entry name" value="RRM_dom"/>
</dbReference>
<organism evidence="6 7">
    <name type="scientific">Bathycoccus prasinos</name>
    <dbReference type="NCBI Taxonomy" id="41875"/>
    <lineage>
        <taxon>Eukaryota</taxon>
        <taxon>Viridiplantae</taxon>
        <taxon>Chlorophyta</taxon>
        <taxon>Mamiellophyceae</taxon>
        <taxon>Mamiellales</taxon>
        <taxon>Bathycoccaceae</taxon>
        <taxon>Bathycoccus</taxon>
    </lineage>
</organism>
<dbReference type="EMBL" id="FO082264">
    <property type="protein sequence ID" value="CCO19897.1"/>
    <property type="molecule type" value="Genomic_DNA"/>
</dbReference>
<dbReference type="GO" id="GO:0031124">
    <property type="term" value="P:mRNA 3'-end processing"/>
    <property type="evidence" value="ECO:0007669"/>
    <property type="project" value="InterPro"/>
</dbReference>
<keyword evidence="7" id="KW-1185">Reference proteome</keyword>
<evidence type="ECO:0000256" key="1">
    <source>
        <dbReference type="ARBA" id="ARBA00004123"/>
    </source>
</evidence>
<dbReference type="GO" id="GO:0005847">
    <property type="term" value="C:mRNA cleavage and polyadenylation specificity factor complex"/>
    <property type="evidence" value="ECO:0007669"/>
    <property type="project" value="TreeGrafter"/>
</dbReference>
<dbReference type="GO" id="GO:0003729">
    <property type="term" value="F:mRNA binding"/>
    <property type="evidence" value="ECO:0007669"/>
    <property type="project" value="TreeGrafter"/>
</dbReference>
<feature type="region of interest" description="Disordered" evidence="4">
    <location>
        <begin position="285"/>
        <end position="312"/>
    </location>
</feature>
<dbReference type="Pfam" id="PF00076">
    <property type="entry name" value="RRM_1"/>
    <property type="match status" value="1"/>
</dbReference>
<feature type="compositionally biased region" description="Low complexity" evidence="4">
    <location>
        <begin position="299"/>
        <end position="312"/>
    </location>
</feature>
<dbReference type="InterPro" id="IPR026896">
    <property type="entry name" value="CSTF_C"/>
</dbReference>
<evidence type="ECO:0000259" key="5">
    <source>
        <dbReference type="PROSITE" id="PS50102"/>
    </source>
</evidence>
<dbReference type="GeneID" id="19011481"/>
<accession>K8ENX0</accession>
<dbReference type="InterPro" id="IPR038192">
    <property type="entry name" value="CSTF_C_sf"/>
</dbReference>
<dbReference type="Gene3D" id="3.30.70.330">
    <property type="match status" value="1"/>
</dbReference>
<dbReference type="InterPro" id="IPR025742">
    <property type="entry name" value="CSTF2_hinge"/>
</dbReference>
<dbReference type="PANTHER" id="PTHR45735:SF2">
    <property type="entry name" value="CLEAVAGE STIMULATION FACTOR SUBUNIT 2"/>
    <property type="match status" value="1"/>
</dbReference>
<keyword evidence="3" id="KW-0694">RNA-binding</keyword>
<dbReference type="AlphaFoldDB" id="K8ENX0"/>
<dbReference type="OrthoDB" id="272703at2759"/>
<evidence type="ECO:0000256" key="4">
    <source>
        <dbReference type="SAM" id="MobiDB-lite"/>
    </source>
</evidence>
<proteinExistence type="predicted"/>
<dbReference type="PROSITE" id="PS50102">
    <property type="entry name" value="RRM"/>
    <property type="match status" value="1"/>
</dbReference>
<name>K8ENX0_9CHLO</name>
<dbReference type="PANTHER" id="PTHR45735">
    <property type="entry name" value="CLEAVAGE STIMULATION FACTOR SUBUNIT 2"/>
    <property type="match status" value="1"/>
</dbReference>
<dbReference type="STRING" id="41875.K8ENX0"/>
<dbReference type="InterPro" id="IPR035979">
    <property type="entry name" value="RBD_domain_sf"/>
</dbReference>
<dbReference type="Gene3D" id="1.10.20.70">
    <property type="entry name" value="Transcription termination and cleavage factor, C-terminal domain"/>
    <property type="match status" value="1"/>
</dbReference>
<dbReference type="Pfam" id="PF14304">
    <property type="entry name" value="CSTF_C"/>
    <property type="match status" value="1"/>
</dbReference>
<dbReference type="KEGG" id="bpg:Bathy15g01760"/>
<evidence type="ECO:0000256" key="2">
    <source>
        <dbReference type="ARBA" id="ARBA00023242"/>
    </source>
</evidence>
<sequence>MDARLLLFPGIKNIQNSVLIQNLPHDSTERSLQSLFSDEIGDVVDLQIPSDTKTGKPFPFAACEFTDRALAESAVRNVNGREYKEKKVRIRLLEHAEFGRDGCPLTTTGGQGLQGDLLEGLEGGVLRVTVVTESEKRRRELQQLDLNSYHPSVPIGLTVAKVASSLMAPAGGFSQPTDGKGAAMDLLSKRIGDLTPTQMFDVVRELKEMAEGDPVGTRNLLSANPQLCLAAFQCQLALGMVKVPMIAEEQQPPVGVVAPMMQQQQQQQQTPIPTPQVVNVAPPQMVVSRGAPPPPPPLVQQQQQQQQQPDQSQLLAQVMALTPQQIAALPPDQRMQVEQLRQIAAAQGMI</sequence>
<comment type="subcellular location">
    <subcellularLocation>
        <location evidence="1">Nucleus</location>
    </subcellularLocation>
</comment>
<dbReference type="Pfam" id="PF14327">
    <property type="entry name" value="CSTF2_hinge"/>
    <property type="match status" value="1"/>
</dbReference>
<evidence type="ECO:0000256" key="3">
    <source>
        <dbReference type="PROSITE-ProRule" id="PRU00176"/>
    </source>
</evidence>
<dbReference type="SUPFAM" id="SSF54928">
    <property type="entry name" value="RNA-binding domain, RBD"/>
    <property type="match status" value="1"/>
</dbReference>